<feature type="transmembrane region" description="Helical" evidence="3">
    <location>
        <begin position="64"/>
        <end position="85"/>
    </location>
</feature>
<comment type="catalytic activity">
    <reaction evidence="2">
        <text>2 GTP = 3',3'-c-di-GMP + 2 diphosphate</text>
        <dbReference type="Rhea" id="RHEA:24898"/>
        <dbReference type="ChEBI" id="CHEBI:33019"/>
        <dbReference type="ChEBI" id="CHEBI:37565"/>
        <dbReference type="ChEBI" id="CHEBI:58805"/>
        <dbReference type="EC" id="2.7.7.65"/>
    </reaction>
</comment>
<organism evidence="5">
    <name type="scientific">Telmatobacter sp. DSM 110680</name>
    <dbReference type="NCBI Taxonomy" id="3036704"/>
    <lineage>
        <taxon>Bacteria</taxon>
        <taxon>Pseudomonadati</taxon>
        <taxon>Acidobacteriota</taxon>
        <taxon>Terriglobia</taxon>
        <taxon>Terriglobales</taxon>
        <taxon>Acidobacteriaceae</taxon>
        <taxon>Telmatobacter</taxon>
    </lineage>
</organism>
<dbReference type="GO" id="GO:0005886">
    <property type="term" value="C:plasma membrane"/>
    <property type="evidence" value="ECO:0007669"/>
    <property type="project" value="TreeGrafter"/>
</dbReference>
<feature type="transmembrane region" description="Helical" evidence="3">
    <location>
        <begin position="297"/>
        <end position="315"/>
    </location>
</feature>
<feature type="transmembrane region" description="Helical" evidence="3">
    <location>
        <begin position="129"/>
        <end position="149"/>
    </location>
</feature>
<dbReference type="InterPro" id="IPR000160">
    <property type="entry name" value="GGDEF_dom"/>
</dbReference>
<dbReference type="CDD" id="cd01949">
    <property type="entry name" value="GGDEF"/>
    <property type="match status" value="1"/>
</dbReference>
<dbReference type="FunFam" id="3.30.70.270:FF:000001">
    <property type="entry name" value="Diguanylate cyclase domain protein"/>
    <property type="match status" value="1"/>
</dbReference>
<feature type="transmembrane region" description="Helical" evidence="3">
    <location>
        <begin position="231"/>
        <end position="250"/>
    </location>
</feature>
<feature type="transmembrane region" description="Helical" evidence="3">
    <location>
        <begin position="38"/>
        <end position="57"/>
    </location>
</feature>
<gene>
    <name evidence="5" type="ORF">P8935_19415</name>
</gene>
<evidence type="ECO:0000313" key="5">
    <source>
        <dbReference type="EMBL" id="XBH16731.1"/>
    </source>
</evidence>
<accession>A0AAU7DHD1</accession>
<dbReference type="PROSITE" id="PS50887">
    <property type="entry name" value="GGDEF"/>
    <property type="match status" value="1"/>
</dbReference>
<dbReference type="AlphaFoldDB" id="A0AAU7DHD1"/>
<proteinExistence type="predicted"/>
<protein>
    <recommendedName>
        <fullName evidence="1">diguanylate cyclase</fullName>
        <ecNumber evidence="1">2.7.7.65</ecNumber>
    </recommendedName>
</protein>
<feature type="transmembrane region" description="Helical" evidence="3">
    <location>
        <begin position="193"/>
        <end position="211"/>
    </location>
</feature>
<dbReference type="Gene3D" id="3.30.70.270">
    <property type="match status" value="1"/>
</dbReference>
<dbReference type="InterPro" id="IPR029787">
    <property type="entry name" value="Nucleotide_cyclase"/>
</dbReference>
<dbReference type="InterPro" id="IPR043128">
    <property type="entry name" value="Rev_trsase/Diguanyl_cyclase"/>
</dbReference>
<reference evidence="5" key="1">
    <citation type="submission" date="2023-03" db="EMBL/GenBank/DDBJ databases">
        <title>Edaphobacter sp.</title>
        <authorList>
            <person name="Huber K.J."/>
            <person name="Papendorf J."/>
            <person name="Pilke C."/>
            <person name="Bunk B."/>
            <person name="Sproeer C."/>
            <person name="Pester M."/>
        </authorList>
    </citation>
    <scope>NUCLEOTIDE SEQUENCE</scope>
    <source>
        <strain evidence="5">DSM 110680</strain>
    </source>
</reference>
<feature type="transmembrane region" description="Helical" evidence="3">
    <location>
        <begin position="169"/>
        <end position="186"/>
    </location>
</feature>
<keyword evidence="5" id="KW-0548">Nucleotidyltransferase</keyword>
<evidence type="ECO:0000256" key="1">
    <source>
        <dbReference type="ARBA" id="ARBA00012528"/>
    </source>
</evidence>
<feature type="domain" description="GGDEF" evidence="4">
    <location>
        <begin position="373"/>
        <end position="512"/>
    </location>
</feature>
<dbReference type="NCBIfam" id="TIGR00254">
    <property type="entry name" value="GGDEF"/>
    <property type="match status" value="1"/>
</dbReference>
<dbReference type="GO" id="GO:1902201">
    <property type="term" value="P:negative regulation of bacterial-type flagellum-dependent cell motility"/>
    <property type="evidence" value="ECO:0007669"/>
    <property type="project" value="TreeGrafter"/>
</dbReference>
<dbReference type="SUPFAM" id="SSF55073">
    <property type="entry name" value="Nucleotide cyclase"/>
    <property type="match status" value="1"/>
</dbReference>
<keyword evidence="5" id="KW-0808">Transferase</keyword>
<sequence>MRSSTKVWIGIAVALTLTQALASAMLQRGLLLTAISDFALALILLALVVTFALNAIPARGRLRVFWIMQAVGWFTLLIDQFWWMLYDLVWQKPLPTIFAGDALLFTPGVMMLAGFLLKPHLEQSKRRARLGTLDFLLLMVWWVFFYVYLVTCWQYVSRNEALYNANYDHLYMVEILVVVVVLCVLLKRSNDAWRRFYALYLGAVLFSYFSFSMENRAIELNTYFNGSWYDTPYLAAFAIYIIVALRGRSLELCRDKSEHEKYGSWLEGLTILAVLSLPVIVVAAVLEGGMPLEIMHFRVLVTAVAMFAMAALVFMKQKLLHIELKHANEVLEESSTTDPLTGIRNRRFFSATIQRDVAQSIRAYAEGNDLSERDLVFYLIDLDNFKRVNDRHGHDAGDRVLIEAARRISSAIRNCDLLVRWGGEEFLVVSRSADRRQAAILAERVLDAFRAKPFAVGTGDQVQQTCSIGWAAFPWIEEDAEAMGAEGVLKYADRGLYRAKKAGKNQAVGMIPSRDGAKSVASSEALADALEFSGQEGSSTAGRVVEVLK</sequence>
<evidence type="ECO:0000256" key="2">
    <source>
        <dbReference type="ARBA" id="ARBA00034247"/>
    </source>
</evidence>
<dbReference type="EC" id="2.7.7.65" evidence="1"/>
<keyword evidence="3" id="KW-0472">Membrane</keyword>
<keyword evidence="3" id="KW-1133">Transmembrane helix</keyword>
<dbReference type="GO" id="GO:0043709">
    <property type="term" value="P:cell adhesion involved in single-species biofilm formation"/>
    <property type="evidence" value="ECO:0007669"/>
    <property type="project" value="TreeGrafter"/>
</dbReference>
<dbReference type="GO" id="GO:0052621">
    <property type="term" value="F:diguanylate cyclase activity"/>
    <property type="evidence" value="ECO:0007669"/>
    <property type="project" value="UniProtKB-EC"/>
</dbReference>
<feature type="transmembrane region" description="Helical" evidence="3">
    <location>
        <begin position="97"/>
        <end position="117"/>
    </location>
</feature>
<dbReference type="PANTHER" id="PTHR45138:SF9">
    <property type="entry name" value="DIGUANYLATE CYCLASE DGCM-RELATED"/>
    <property type="match status" value="1"/>
</dbReference>
<dbReference type="SMART" id="SM00267">
    <property type="entry name" value="GGDEF"/>
    <property type="match status" value="1"/>
</dbReference>
<evidence type="ECO:0000259" key="4">
    <source>
        <dbReference type="PROSITE" id="PS50887"/>
    </source>
</evidence>
<dbReference type="Pfam" id="PF00990">
    <property type="entry name" value="GGDEF"/>
    <property type="match status" value="1"/>
</dbReference>
<feature type="transmembrane region" description="Helical" evidence="3">
    <location>
        <begin position="262"/>
        <end position="285"/>
    </location>
</feature>
<dbReference type="EMBL" id="CP121196">
    <property type="protein sequence ID" value="XBH16731.1"/>
    <property type="molecule type" value="Genomic_DNA"/>
</dbReference>
<dbReference type="InterPro" id="IPR050469">
    <property type="entry name" value="Diguanylate_Cyclase"/>
</dbReference>
<dbReference type="RefSeq" id="WP_348261960.1">
    <property type="nucleotide sequence ID" value="NZ_CP121196.1"/>
</dbReference>
<keyword evidence="3" id="KW-0812">Transmembrane</keyword>
<name>A0AAU7DHD1_9BACT</name>
<dbReference type="PANTHER" id="PTHR45138">
    <property type="entry name" value="REGULATORY COMPONENTS OF SENSORY TRANSDUCTION SYSTEM"/>
    <property type="match status" value="1"/>
</dbReference>
<evidence type="ECO:0000256" key="3">
    <source>
        <dbReference type="SAM" id="Phobius"/>
    </source>
</evidence>